<dbReference type="EMBL" id="RQJO01000007">
    <property type="protein sequence ID" value="RRB07726.1"/>
    <property type="molecule type" value="Genomic_DNA"/>
</dbReference>
<gene>
    <name evidence="1" type="ORF">EHT25_08115</name>
</gene>
<evidence type="ECO:0000313" key="2">
    <source>
        <dbReference type="Proteomes" id="UP000271925"/>
    </source>
</evidence>
<protein>
    <submittedName>
        <fullName evidence="1">Uncharacterized protein</fullName>
    </submittedName>
</protein>
<accession>A0A3P1C3W8</accession>
<dbReference type="RefSeq" id="WP_124873095.1">
    <property type="nucleotide sequence ID" value="NZ_RQJO01000007.1"/>
</dbReference>
<keyword evidence="2" id="KW-1185">Reference proteome</keyword>
<reference evidence="1 2" key="1">
    <citation type="submission" date="2018-11" db="EMBL/GenBank/DDBJ databases">
        <authorList>
            <person name="Zhou Z."/>
            <person name="Wang G."/>
        </authorList>
    </citation>
    <scope>NUCLEOTIDE SEQUENCE [LARGE SCALE GENOMIC DNA]</scope>
    <source>
        <strain evidence="1 2">KCTC52004</strain>
    </source>
</reference>
<evidence type="ECO:0000313" key="1">
    <source>
        <dbReference type="EMBL" id="RRB07726.1"/>
    </source>
</evidence>
<dbReference type="Proteomes" id="UP000271925">
    <property type="component" value="Unassembled WGS sequence"/>
</dbReference>
<dbReference type="AlphaFoldDB" id="A0A3P1C3W8"/>
<comment type="caution">
    <text evidence="1">The sequence shown here is derived from an EMBL/GenBank/DDBJ whole genome shotgun (WGS) entry which is preliminary data.</text>
</comment>
<organism evidence="1 2">
    <name type="scientific">Larkinella rosea</name>
    <dbReference type="NCBI Taxonomy" id="2025312"/>
    <lineage>
        <taxon>Bacteria</taxon>
        <taxon>Pseudomonadati</taxon>
        <taxon>Bacteroidota</taxon>
        <taxon>Cytophagia</taxon>
        <taxon>Cytophagales</taxon>
        <taxon>Spirosomataceae</taxon>
        <taxon>Larkinella</taxon>
    </lineage>
</organism>
<sequence length="86" mass="9729">MDPTICATIMHPATGYLQLRLSQPSIGAVLELLNLYVQDGYEVLSAFLIDSSSCLRLPPEAFDGQPIWRPMLQLKLEWQQVLRVQT</sequence>
<name>A0A3P1C3W8_9BACT</name>
<proteinExistence type="predicted"/>
<dbReference type="OrthoDB" id="961631at2"/>